<protein>
    <submittedName>
        <fullName evidence="3">Uncharacterized protein</fullName>
    </submittedName>
</protein>
<accession>M1CJT2</accession>
<feature type="transmembrane region" description="Helical" evidence="2">
    <location>
        <begin position="52"/>
        <end position="74"/>
    </location>
</feature>
<feature type="region of interest" description="Disordered" evidence="1">
    <location>
        <begin position="80"/>
        <end position="100"/>
    </location>
</feature>
<evidence type="ECO:0000256" key="1">
    <source>
        <dbReference type="SAM" id="MobiDB-lite"/>
    </source>
</evidence>
<dbReference type="InParanoid" id="M1CJT2"/>
<sequence length="100" mass="11635">MTPKTEQYTAGKRQKRERHHQCHTRLTSLRRWRVHGEDTAIDGNMTPTSPSAGWYIFCTTFLCFQLLLSSFRLWDEATLSSKDDGNRSSRPSSIPFPEWS</sequence>
<feature type="compositionally biased region" description="Basic residues" evidence="1">
    <location>
        <begin position="12"/>
        <end position="21"/>
    </location>
</feature>
<reference evidence="4" key="1">
    <citation type="journal article" date="2011" name="Nature">
        <title>Genome sequence and analysis of the tuber crop potato.</title>
        <authorList>
            <consortium name="The Potato Genome Sequencing Consortium"/>
        </authorList>
    </citation>
    <scope>NUCLEOTIDE SEQUENCE [LARGE SCALE GENOMIC DNA]</scope>
    <source>
        <strain evidence="4">cv. DM1-3 516 R44</strain>
    </source>
</reference>
<dbReference type="Gramene" id="PGSC0003DMT400069016">
    <property type="protein sequence ID" value="PGSC0003DMT400069016"/>
    <property type="gene ID" value="PGSC0003DMG400026844"/>
</dbReference>
<dbReference type="PaxDb" id="4113-PGSC0003DMT400069016"/>
<keyword evidence="2" id="KW-1133">Transmembrane helix</keyword>
<dbReference type="Proteomes" id="UP000011115">
    <property type="component" value="Unassembled WGS sequence"/>
</dbReference>
<organism evidence="3 4">
    <name type="scientific">Solanum tuberosum</name>
    <name type="common">Potato</name>
    <dbReference type="NCBI Taxonomy" id="4113"/>
    <lineage>
        <taxon>Eukaryota</taxon>
        <taxon>Viridiplantae</taxon>
        <taxon>Streptophyta</taxon>
        <taxon>Embryophyta</taxon>
        <taxon>Tracheophyta</taxon>
        <taxon>Spermatophyta</taxon>
        <taxon>Magnoliopsida</taxon>
        <taxon>eudicotyledons</taxon>
        <taxon>Gunneridae</taxon>
        <taxon>Pentapetalae</taxon>
        <taxon>asterids</taxon>
        <taxon>lamiids</taxon>
        <taxon>Solanales</taxon>
        <taxon>Solanaceae</taxon>
        <taxon>Solanoideae</taxon>
        <taxon>Solaneae</taxon>
        <taxon>Solanum</taxon>
    </lineage>
</organism>
<proteinExistence type="predicted"/>
<evidence type="ECO:0000313" key="4">
    <source>
        <dbReference type="Proteomes" id="UP000011115"/>
    </source>
</evidence>
<dbReference type="HOGENOM" id="CLU_2311078_0_0_1"/>
<keyword evidence="2" id="KW-0812">Transmembrane</keyword>
<keyword evidence="4" id="KW-1185">Reference proteome</keyword>
<evidence type="ECO:0000256" key="2">
    <source>
        <dbReference type="SAM" id="Phobius"/>
    </source>
</evidence>
<feature type="region of interest" description="Disordered" evidence="1">
    <location>
        <begin position="1"/>
        <end position="21"/>
    </location>
</feature>
<evidence type="ECO:0000313" key="3">
    <source>
        <dbReference type="EnsemblPlants" id="PGSC0003DMT400069016"/>
    </source>
</evidence>
<reference evidence="3" key="2">
    <citation type="submission" date="2015-06" db="UniProtKB">
        <authorList>
            <consortium name="EnsemblPlants"/>
        </authorList>
    </citation>
    <scope>IDENTIFICATION</scope>
    <source>
        <strain evidence="3">DM1-3 516 R44</strain>
    </source>
</reference>
<keyword evidence="2" id="KW-0472">Membrane</keyword>
<dbReference type="AlphaFoldDB" id="M1CJT2"/>
<name>M1CJT2_SOLTU</name>
<dbReference type="EnsemblPlants" id="PGSC0003DMT400069016">
    <property type="protein sequence ID" value="PGSC0003DMT400069016"/>
    <property type="gene ID" value="PGSC0003DMG400026844"/>
</dbReference>